<sequence>MKKIIRDDVAACEICQRNKASTLAPAGFLQPLPIPGLISQWISLEIAFLKSRRGFVRIAMEKGKPLVPVFCFGQSNVYKWWKPGGKLVLNFARAVKFSPVYFWGIFGSPIPFKHPMHVVVGRPIELEKTPEPTPEEVAKIHSQFVEALQDLFERHKARAGYPNLELRIV</sequence>
<proteinExistence type="inferred from homology"/>
<dbReference type="InterPro" id="IPR007130">
    <property type="entry name" value="DAGAT"/>
</dbReference>
<evidence type="ECO:0000256" key="8">
    <source>
        <dbReference type="ARBA" id="ARBA00023098"/>
    </source>
</evidence>
<dbReference type="EMBL" id="QZWG01000016">
    <property type="protein sequence ID" value="RZB60645.1"/>
    <property type="molecule type" value="Genomic_DNA"/>
</dbReference>
<dbReference type="GO" id="GO:0004144">
    <property type="term" value="F:diacylglycerol O-acyltransferase activity"/>
    <property type="evidence" value="ECO:0007669"/>
    <property type="project" value="UniProtKB-ARBA"/>
</dbReference>
<reference evidence="11 12" key="1">
    <citation type="submission" date="2018-09" db="EMBL/GenBank/DDBJ databases">
        <title>A high-quality reference genome of wild soybean provides a powerful tool to mine soybean genomes.</title>
        <authorList>
            <person name="Xie M."/>
            <person name="Chung C.Y.L."/>
            <person name="Li M.-W."/>
            <person name="Wong F.-L."/>
            <person name="Chan T.-F."/>
            <person name="Lam H.-M."/>
        </authorList>
    </citation>
    <scope>NUCLEOTIDE SEQUENCE [LARGE SCALE GENOMIC DNA]</scope>
    <source>
        <strain evidence="12">cv. W05</strain>
        <tissue evidence="11">Hypocotyl of etiolated seedlings</tissue>
    </source>
</reference>
<evidence type="ECO:0000256" key="1">
    <source>
        <dbReference type="ARBA" id="ARBA00004477"/>
    </source>
</evidence>
<evidence type="ECO:0000313" key="11">
    <source>
        <dbReference type="EMBL" id="RZB60645.1"/>
    </source>
</evidence>
<keyword evidence="8" id="KW-0443">Lipid metabolism</keyword>
<keyword evidence="9" id="KW-0472">Membrane</keyword>
<protein>
    <submittedName>
        <fullName evidence="11">Diacylglycerol O-acyltransferase 2D</fullName>
    </submittedName>
</protein>
<dbReference type="GO" id="GO:0019432">
    <property type="term" value="P:triglyceride biosynthetic process"/>
    <property type="evidence" value="ECO:0007669"/>
    <property type="project" value="UniProtKB-ARBA"/>
</dbReference>
<comment type="similarity">
    <text evidence="2">Belongs to the diacylglycerol acyltransferase family.</text>
</comment>
<keyword evidence="12" id="KW-1185">Reference proteome</keyword>
<evidence type="ECO:0000256" key="3">
    <source>
        <dbReference type="ARBA" id="ARBA00022516"/>
    </source>
</evidence>
<evidence type="ECO:0000256" key="7">
    <source>
        <dbReference type="ARBA" id="ARBA00022989"/>
    </source>
</evidence>
<comment type="caution">
    <text evidence="11">The sequence shown here is derived from an EMBL/GenBank/DDBJ whole genome shotgun (WGS) entry which is preliminary data.</text>
</comment>
<dbReference type="AlphaFoldDB" id="A0A445GHG3"/>
<keyword evidence="10 11" id="KW-0012">Acyltransferase</keyword>
<evidence type="ECO:0000256" key="2">
    <source>
        <dbReference type="ARBA" id="ARBA00005420"/>
    </source>
</evidence>
<keyword evidence="3" id="KW-0444">Lipid biosynthesis</keyword>
<keyword evidence="5" id="KW-0812">Transmembrane</keyword>
<evidence type="ECO:0000256" key="6">
    <source>
        <dbReference type="ARBA" id="ARBA00022824"/>
    </source>
</evidence>
<keyword evidence="4 11" id="KW-0808">Transferase</keyword>
<dbReference type="GO" id="GO:0005789">
    <property type="term" value="C:endoplasmic reticulum membrane"/>
    <property type="evidence" value="ECO:0007669"/>
    <property type="project" value="UniProtKB-SubCell"/>
</dbReference>
<evidence type="ECO:0000256" key="5">
    <source>
        <dbReference type="ARBA" id="ARBA00022692"/>
    </source>
</evidence>
<organism evidence="11 12">
    <name type="scientific">Glycine soja</name>
    <name type="common">Wild soybean</name>
    <dbReference type="NCBI Taxonomy" id="3848"/>
    <lineage>
        <taxon>Eukaryota</taxon>
        <taxon>Viridiplantae</taxon>
        <taxon>Streptophyta</taxon>
        <taxon>Embryophyta</taxon>
        <taxon>Tracheophyta</taxon>
        <taxon>Spermatophyta</taxon>
        <taxon>Magnoliopsida</taxon>
        <taxon>eudicotyledons</taxon>
        <taxon>Gunneridae</taxon>
        <taxon>Pentapetalae</taxon>
        <taxon>rosids</taxon>
        <taxon>fabids</taxon>
        <taxon>Fabales</taxon>
        <taxon>Fabaceae</taxon>
        <taxon>Papilionoideae</taxon>
        <taxon>50 kb inversion clade</taxon>
        <taxon>NPAAA clade</taxon>
        <taxon>indigoferoid/millettioid clade</taxon>
        <taxon>Phaseoleae</taxon>
        <taxon>Glycine</taxon>
        <taxon>Glycine subgen. Soja</taxon>
    </lineage>
</organism>
<gene>
    <name evidence="11" type="ORF">D0Y65_043413</name>
</gene>
<dbReference type="Pfam" id="PF03982">
    <property type="entry name" value="DAGAT"/>
    <property type="match status" value="1"/>
</dbReference>
<evidence type="ECO:0000313" key="12">
    <source>
        <dbReference type="Proteomes" id="UP000289340"/>
    </source>
</evidence>
<accession>A0A445GHG3</accession>
<name>A0A445GHG3_GLYSO</name>
<dbReference type="Proteomes" id="UP000289340">
    <property type="component" value="Chromosome 16"/>
</dbReference>
<keyword evidence="6" id="KW-0256">Endoplasmic reticulum</keyword>
<comment type="subcellular location">
    <subcellularLocation>
        <location evidence="1">Endoplasmic reticulum membrane</location>
        <topology evidence="1">Multi-pass membrane protein</topology>
    </subcellularLocation>
</comment>
<dbReference type="PANTHER" id="PTHR12317:SF63">
    <property type="entry name" value="DIACYLGLYCEROL O-ACYLTRANSFERASE 2"/>
    <property type="match status" value="1"/>
</dbReference>
<keyword evidence="7" id="KW-1133">Transmembrane helix</keyword>
<dbReference type="PANTHER" id="PTHR12317">
    <property type="entry name" value="DIACYLGLYCEROL O-ACYLTRANSFERASE"/>
    <property type="match status" value="1"/>
</dbReference>
<evidence type="ECO:0000256" key="4">
    <source>
        <dbReference type="ARBA" id="ARBA00022679"/>
    </source>
</evidence>
<evidence type="ECO:0000256" key="10">
    <source>
        <dbReference type="ARBA" id="ARBA00023315"/>
    </source>
</evidence>
<evidence type="ECO:0000256" key="9">
    <source>
        <dbReference type="ARBA" id="ARBA00023136"/>
    </source>
</evidence>